<protein>
    <submittedName>
        <fullName evidence="2">Unnamed protein product</fullName>
    </submittedName>
</protein>
<dbReference type="AlphaFoldDB" id="A0AAN5BM81"/>
<feature type="region of interest" description="Disordered" evidence="1">
    <location>
        <begin position="108"/>
        <end position="158"/>
    </location>
</feature>
<organism evidence="2 3">
    <name type="scientific">Aspergillus oryzae</name>
    <name type="common">Yellow koji mold</name>
    <dbReference type="NCBI Taxonomy" id="5062"/>
    <lineage>
        <taxon>Eukaryota</taxon>
        <taxon>Fungi</taxon>
        <taxon>Dikarya</taxon>
        <taxon>Ascomycota</taxon>
        <taxon>Pezizomycotina</taxon>
        <taxon>Eurotiomycetes</taxon>
        <taxon>Eurotiomycetidae</taxon>
        <taxon>Eurotiales</taxon>
        <taxon>Aspergillaceae</taxon>
        <taxon>Aspergillus</taxon>
        <taxon>Aspergillus subgen. Circumdati</taxon>
    </lineage>
</organism>
<dbReference type="Proteomes" id="UP001165205">
    <property type="component" value="Unassembled WGS sequence"/>
</dbReference>
<sequence>MSFPFRIIEHTIPGQHIRESPRSIRGRQETPIKIAIKQYIPNDADRPDPTPDNAITIIGVPGNGSPKEIYEPLWEDLYRQLKKLSVPVRGIWVADTSNQGASAVLNEEVQGDQSMPSKMGSPSSRPLSPPRTPPGANPTLQPSYRSQSTPDSSNTHNNQAPRILELLHAEPRTRGTRPSSPTRLGRRERATVFVFQAGMLVRHAESAVRAAQCALGVWWEELSLSPGCAGVEDADYGDGDWGEWWGG</sequence>
<reference evidence="2" key="1">
    <citation type="submission" date="2023-04" db="EMBL/GenBank/DDBJ databases">
        <title>Aspergillus oryzae NBRC 4228.</title>
        <authorList>
            <person name="Ichikawa N."/>
            <person name="Sato H."/>
            <person name="Tonouchi N."/>
        </authorList>
    </citation>
    <scope>NUCLEOTIDE SEQUENCE</scope>
    <source>
        <strain evidence="2">NBRC 4228</strain>
    </source>
</reference>
<comment type="caution">
    <text evidence="2">The sequence shown here is derived from an EMBL/GenBank/DDBJ whole genome shotgun (WGS) entry which is preliminary data.</text>
</comment>
<feature type="compositionally biased region" description="Pro residues" evidence="1">
    <location>
        <begin position="127"/>
        <end position="136"/>
    </location>
</feature>
<feature type="region of interest" description="Disordered" evidence="1">
    <location>
        <begin position="165"/>
        <end position="184"/>
    </location>
</feature>
<dbReference type="Gene3D" id="3.40.50.1820">
    <property type="entry name" value="alpha/beta hydrolase"/>
    <property type="match status" value="1"/>
</dbReference>
<proteinExistence type="predicted"/>
<accession>A0AAN5BM81</accession>
<dbReference type="EMBL" id="BSYA01000003">
    <property type="protein sequence ID" value="GMG22911.1"/>
    <property type="molecule type" value="Genomic_DNA"/>
</dbReference>
<dbReference type="InterPro" id="IPR029058">
    <property type="entry name" value="AB_hydrolase_fold"/>
</dbReference>
<evidence type="ECO:0000313" key="3">
    <source>
        <dbReference type="Proteomes" id="UP001165205"/>
    </source>
</evidence>
<evidence type="ECO:0000313" key="2">
    <source>
        <dbReference type="EMBL" id="GMG22911.1"/>
    </source>
</evidence>
<name>A0AAN5BM81_ASPOZ</name>
<gene>
    <name evidence="2" type="ORF">Aory04_000045900</name>
</gene>
<feature type="compositionally biased region" description="Polar residues" evidence="1">
    <location>
        <begin position="138"/>
        <end position="158"/>
    </location>
</feature>
<evidence type="ECO:0000256" key="1">
    <source>
        <dbReference type="SAM" id="MobiDB-lite"/>
    </source>
</evidence>